<keyword evidence="2 4" id="KW-0413">Isomerase</keyword>
<dbReference type="InterPro" id="IPR036569">
    <property type="entry name" value="RpiB_LacA_LacB_sf"/>
</dbReference>
<dbReference type="NCBIfam" id="NF004051">
    <property type="entry name" value="PRK05571.1"/>
    <property type="match status" value="1"/>
</dbReference>
<dbReference type="InterPro" id="IPR004785">
    <property type="entry name" value="RpiB"/>
</dbReference>
<comment type="caution">
    <text evidence="4">The sequence shown here is derived from an EMBL/GenBank/DDBJ whole genome shotgun (WGS) entry which is preliminary data.</text>
</comment>
<reference evidence="4 5" key="1">
    <citation type="submission" date="2014-04" db="EMBL/GenBank/DDBJ databases">
        <title>The Genome Sequence of Thermoanaerobaculum aquaticum MP-01, The First Cultivated Group 23 Acidobacterium.</title>
        <authorList>
            <person name="Stamps B.W."/>
            <person name="Losey N.A."/>
            <person name="Lawson P.A."/>
            <person name="Stevenson B.S."/>
        </authorList>
    </citation>
    <scope>NUCLEOTIDE SEQUENCE [LARGE SCALE GENOMIC DNA]</scope>
    <source>
        <strain evidence="4 5">MP-01</strain>
    </source>
</reference>
<dbReference type="Gene3D" id="3.40.1400.10">
    <property type="entry name" value="Sugar-phosphate isomerase, RpiB/LacA/LacB"/>
    <property type="match status" value="1"/>
</dbReference>
<name>A0A062XXW7_9BACT</name>
<dbReference type="PIRSF" id="PIRSF005384">
    <property type="entry name" value="RpiB_LacA_B"/>
    <property type="match status" value="1"/>
</dbReference>
<dbReference type="OrthoDB" id="1778624at2"/>
<evidence type="ECO:0000256" key="3">
    <source>
        <dbReference type="PIRSR" id="PIRSR005384-1"/>
    </source>
</evidence>
<evidence type="ECO:0000256" key="2">
    <source>
        <dbReference type="ARBA" id="ARBA00023235"/>
    </source>
</evidence>
<dbReference type="PANTHER" id="PTHR30345">
    <property type="entry name" value="RIBOSE-5-PHOSPHATE ISOMERASE B"/>
    <property type="match status" value="1"/>
</dbReference>
<dbReference type="PANTHER" id="PTHR30345:SF0">
    <property type="entry name" value="DNA DAMAGE-REPAIR_TOLERATION PROTEIN DRT102"/>
    <property type="match status" value="1"/>
</dbReference>
<dbReference type="AlphaFoldDB" id="A0A062XXW7"/>
<dbReference type="GO" id="GO:0016861">
    <property type="term" value="F:intramolecular oxidoreductase activity, interconverting aldoses and ketoses"/>
    <property type="evidence" value="ECO:0007669"/>
    <property type="project" value="UniProtKB-ARBA"/>
</dbReference>
<feature type="active site" description="Proton donor" evidence="3">
    <location>
        <position position="98"/>
    </location>
</feature>
<dbReference type="RefSeq" id="WP_038049872.1">
    <property type="nucleotide sequence ID" value="NZ_JMFG01000023.1"/>
</dbReference>
<dbReference type="SUPFAM" id="SSF89623">
    <property type="entry name" value="Ribose/Galactose isomerase RpiB/AlsB"/>
    <property type="match status" value="1"/>
</dbReference>
<comment type="similarity">
    <text evidence="1">Belongs to the LacAB/RpiB family.</text>
</comment>
<protein>
    <submittedName>
        <fullName evidence="4">Ribose 5-phosphate isomerase</fullName>
    </submittedName>
</protein>
<proteinExistence type="inferred from homology"/>
<organism evidence="4 5">
    <name type="scientific">Thermoanaerobaculum aquaticum</name>
    <dbReference type="NCBI Taxonomy" id="1312852"/>
    <lineage>
        <taxon>Bacteria</taxon>
        <taxon>Pseudomonadati</taxon>
        <taxon>Acidobacteriota</taxon>
        <taxon>Thermoanaerobaculia</taxon>
        <taxon>Thermoanaerobaculales</taxon>
        <taxon>Thermoanaerobaculaceae</taxon>
        <taxon>Thermoanaerobaculum</taxon>
    </lineage>
</organism>
<dbReference type="Pfam" id="PF02502">
    <property type="entry name" value="LacAB_rpiB"/>
    <property type="match status" value="1"/>
</dbReference>
<keyword evidence="5" id="KW-1185">Reference proteome</keyword>
<evidence type="ECO:0000256" key="1">
    <source>
        <dbReference type="ARBA" id="ARBA00008754"/>
    </source>
</evidence>
<dbReference type="GO" id="GO:0005975">
    <property type="term" value="P:carbohydrate metabolic process"/>
    <property type="evidence" value="ECO:0007669"/>
    <property type="project" value="InterPro"/>
</dbReference>
<dbReference type="NCBIfam" id="TIGR00689">
    <property type="entry name" value="rpiB_lacA_lacB"/>
    <property type="match status" value="1"/>
</dbReference>
<evidence type="ECO:0000313" key="5">
    <source>
        <dbReference type="Proteomes" id="UP000027284"/>
    </source>
</evidence>
<dbReference type="EMBL" id="JMFG01000023">
    <property type="protein sequence ID" value="KDA53350.1"/>
    <property type="molecule type" value="Genomic_DNA"/>
</dbReference>
<dbReference type="NCBIfam" id="TIGR01120">
    <property type="entry name" value="rpiB"/>
    <property type="match status" value="1"/>
</dbReference>
<gene>
    <name evidence="4" type="ORF">EG19_06265</name>
</gene>
<dbReference type="Proteomes" id="UP000027284">
    <property type="component" value="Unassembled WGS sequence"/>
</dbReference>
<feature type="active site" description="Proton acceptor" evidence="3">
    <location>
        <position position="65"/>
    </location>
</feature>
<sequence>MKIFIASDHAGFALKRAILEHLRAAGREVEDLGTHSEESVDYPDFAHTLAARVAREAEARGILICATGIGMSMAANRHPGVRAALCHDAYTAEMARRHNNANVLCMGGKVTGEAVAKQMVDIFLATPFDGGRHARRVAKLEAKDE</sequence>
<evidence type="ECO:0000313" key="4">
    <source>
        <dbReference type="EMBL" id="KDA53350.1"/>
    </source>
</evidence>
<dbReference type="STRING" id="1312852.EG19_06265"/>
<dbReference type="InterPro" id="IPR003500">
    <property type="entry name" value="RpiB_LacA_LacB"/>
</dbReference>
<accession>A0A062XXW7</accession>